<organism evidence="8 9">
    <name type="scientific">Dissulfurirhabdus thermomarina</name>
    <dbReference type="NCBI Taxonomy" id="1765737"/>
    <lineage>
        <taxon>Bacteria</taxon>
        <taxon>Deltaproteobacteria</taxon>
        <taxon>Dissulfurirhabdaceae</taxon>
        <taxon>Dissulfurirhabdus</taxon>
    </lineage>
</organism>
<evidence type="ECO:0000313" key="9">
    <source>
        <dbReference type="Proteomes" id="UP000469346"/>
    </source>
</evidence>
<keyword evidence="2 6" id="KW-1003">Cell membrane</keyword>
<keyword evidence="5 6" id="KW-0472">Membrane</keyword>
<feature type="transmembrane region" description="Helical" evidence="6">
    <location>
        <begin position="177"/>
        <end position="196"/>
    </location>
</feature>
<feature type="transmembrane region" description="Helical" evidence="6">
    <location>
        <begin position="89"/>
        <end position="118"/>
    </location>
</feature>
<sequence length="241" mass="26586">SRRVRAAAVAVGVLALLALALAAWHWNGALLARGRELLALLSDHAAMQAHQVRLRAAVKDFGPLAPLAFMALQVVQIVVSPLPGELTGLLGGALFGVLPGLAYSTVGLGLGSAAAFFLSRQFRRLIRPWLVRSELYRRLAYLLDHQGLFVIWVFYLLPGFPKDFLCYLLGLSRMPWQVFVVVATVGRIPGTLMLTLQGAKIYEGDWKGLAVVLGITLALSLPAWIWRESIYRWVERHEGHE</sequence>
<dbReference type="InterPro" id="IPR015414">
    <property type="entry name" value="TMEM64"/>
</dbReference>
<evidence type="ECO:0000256" key="2">
    <source>
        <dbReference type="ARBA" id="ARBA00022475"/>
    </source>
</evidence>
<comment type="caution">
    <text evidence="6">Lacks conserved residue(s) required for the propagation of feature annotation.</text>
</comment>
<dbReference type="Proteomes" id="UP000469346">
    <property type="component" value="Unassembled WGS sequence"/>
</dbReference>
<dbReference type="InterPro" id="IPR032816">
    <property type="entry name" value="VTT_dom"/>
</dbReference>
<evidence type="ECO:0000256" key="5">
    <source>
        <dbReference type="ARBA" id="ARBA00023136"/>
    </source>
</evidence>
<keyword evidence="4 6" id="KW-1133">Transmembrane helix</keyword>
<evidence type="ECO:0000256" key="3">
    <source>
        <dbReference type="ARBA" id="ARBA00022692"/>
    </source>
</evidence>
<proteinExistence type="inferred from homology"/>
<evidence type="ECO:0000256" key="1">
    <source>
        <dbReference type="ARBA" id="ARBA00004651"/>
    </source>
</evidence>
<comment type="subcellular location">
    <subcellularLocation>
        <location evidence="1 6">Cell membrane</location>
        <topology evidence="1 6">Multi-pass membrane protein</topology>
    </subcellularLocation>
</comment>
<reference evidence="8 9" key="1">
    <citation type="submission" date="2020-02" db="EMBL/GenBank/DDBJ databases">
        <title>Comparative genomics of sulfur disproportionating microorganisms.</title>
        <authorList>
            <person name="Ward L.M."/>
            <person name="Bertran E."/>
            <person name="Johnston D.T."/>
        </authorList>
    </citation>
    <scope>NUCLEOTIDE SEQUENCE [LARGE SCALE GENOMIC DNA]</scope>
    <source>
        <strain evidence="8 9">DSM 100025</strain>
    </source>
</reference>
<gene>
    <name evidence="8" type="ORF">G3N55_12445</name>
</gene>
<keyword evidence="3 6" id="KW-0812">Transmembrane</keyword>
<accession>A0A6N9TQU2</accession>
<feature type="non-terminal residue" evidence="8">
    <location>
        <position position="1"/>
    </location>
</feature>
<comment type="caution">
    <text evidence="8">The sequence shown here is derived from an EMBL/GenBank/DDBJ whole genome shotgun (WGS) entry which is preliminary data.</text>
</comment>
<keyword evidence="9" id="KW-1185">Reference proteome</keyword>
<protein>
    <recommendedName>
        <fullName evidence="6">TVP38/TMEM64 family membrane protein</fullName>
    </recommendedName>
</protein>
<dbReference type="GO" id="GO:0005886">
    <property type="term" value="C:plasma membrane"/>
    <property type="evidence" value="ECO:0007669"/>
    <property type="project" value="UniProtKB-SubCell"/>
</dbReference>
<name>A0A6N9TQU2_DISTH</name>
<dbReference type="AlphaFoldDB" id="A0A6N9TQU2"/>
<dbReference type="EMBL" id="JAAGRR010000257">
    <property type="protein sequence ID" value="NDY43642.1"/>
    <property type="molecule type" value="Genomic_DNA"/>
</dbReference>
<dbReference type="RefSeq" id="WP_163300029.1">
    <property type="nucleotide sequence ID" value="NZ_JAAGRR010000257.1"/>
</dbReference>
<evidence type="ECO:0000313" key="8">
    <source>
        <dbReference type="EMBL" id="NDY43642.1"/>
    </source>
</evidence>
<feature type="domain" description="VTT" evidence="7">
    <location>
        <begin position="82"/>
        <end position="199"/>
    </location>
</feature>
<evidence type="ECO:0000256" key="4">
    <source>
        <dbReference type="ARBA" id="ARBA00022989"/>
    </source>
</evidence>
<dbReference type="Pfam" id="PF09335">
    <property type="entry name" value="VTT_dom"/>
    <property type="match status" value="1"/>
</dbReference>
<dbReference type="PANTHER" id="PTHR12677">
    <property type="entry name" value="GOLGI APPARATUS MEMBRANE PROTEIN TVP38-RELATED"/>
    <property type="match status" value="1"/>
</dbReference>
<evidence type="ECO:0000256" key="6">
    <source>
        <dbReference type="RuleBase" id="RU366058"/>
    </source>
</evidence>
<evidence type="ECO:0000259" key="7">
    <source>
        <dbReference type="Pfam" id="PF09335"/>
    </source>
</evidence>
<dbReference type="PANTHER" id="PTHR12677:SF59">
    <property type="entry name" value="GOLGI APPARATUS MEMBRANE PROTEIN TVP38-RELATED"/>
    <property type="match status" value="1"/>
</dbReference>
<feature type="transmembrane region" description="Helical" evidence="6">
    <location>
        <begin position="208"/>
        <end position="226"/>
    </location>
</feature>
<comment type="similarity">
    <text evidence="6">Belongs to the TVP38/TMEM64 family.</text>
</comment>
<feature type="transmembrane region" description="Helical" evidence="6">
    <location>
        <begin position="139"/>
        <end position="157"/>
    </location>
</feature>